<evidence type="ECO:0000256" key="15">
    <source>
        <dbReference type="ARBA" id="ARBA00023157"/>
    </source>
</evidence>
<feature type="domain" description="Sushi" evidence="23">
    <location>
        <begin position="572"/>
        <end position="635"/>
    </location>
</feature>
<evidence type="ECO:0000256" key="1">
    <source>
        <dbReference type="ARBA" id="ARBA00004251"/>
    </source>
</evidence>
<dbReference type="CDD" id="cd00054">
    <property type="entry name" value="EGF_CA"/>
    <property type="match status" value="1"/>
</dbReference>
<dbReference type="PROSITE" id="PS01186">
    <property type="entry name" value="EGF_2"/>
    <property type="match status" value="1"/>
</dbReference>
<keyword evidence="13 19" id="KW-1133">Transmembrane helix</keyword>
<dbReference type="GO" id="GO:0030246">
    <property type="term" value="F:carbohydrate binding"/>
    <property type="evidence" value="ECO:0007669"/>
    <property type="project" value="UniProtKB-KW"/>
</dbReference>
<evidence type="ECO:0000256" key="4">
    <source>
        <dbReference type="ARBA" id="ARBA00022536"/>
    </source>
</evidence>
<feature type="disulfide bond" evidence="18">
    <location>
        <begin position="793"/>
        <end position="820"/>
    </location>
</feature>
<feature type="transmembrane region" description="Helical" evidence="19">
    <location>
        <begin position="898"/>
        <end position="918"/>
    </location>
</feature>
<evidence type="ECO:0000256" key="5">
    <source>
        <dbReference type="ARBA" id="ARBA00022659"/>
    </source>
</evidence>
<evidence type="ECO:0000313" key="25">
    <source>
        <dbReference type="Proteomes" id="UP000579812"/>
    </source>
</evidence>
<dbReference type="PROSITE" id="PS50041">
    <property type="entry name" value="C_TYPE_LECTIN_2"/>
    <property type="match status" value="1"/>
</dbReference>
<dbReference type="GO" id="GO:0007155">
    <property type="term" value="P:cell adhesion"/>
    <property type="evidence" value="ECO:0007669"/>
    <property type="project" value="UniProtKB-KW"/>
</dbReference>
<dbReference type="SUPFAM" id="SSF56436">
    <property type="entry name" value="C-type lectin-like"/>
    <property type="match status" value="1"/>
</dbReference>
<dbReference type="GO" id="GO:0005886">
    <property type="term" value="C:plasma membrane"/>
    <property type="evidence" value="ECO:0007669"/>
    <property type="project" value="UniProtKB-SubCell"/>
</dbReference>
<keyword evidence="7" id="KW-0479">Metal-binding</keyword>
<dbReference type="OrthoDB" id="406096at2759"/>
<feature type="domain" description="Sushi" evidence="23">
    <location>
        <begin position="508"/>
        <end position="571"/>
    </location>
</feature>
<evidence type="ECO:0000256" key="20">
    <source>
        <dbReference type="SAM" id="SignalP"/>
    </source>
</evidence>
<comment type="subcellular location">
    <subcellularLocation>
        <location evidence="1">Cell membrane</location>
        <topology evidence="1">Single-pass type I membrane protein</topology>
    </subcellularLocation>
</comment>
<protein>
    <recommendedName>
        <fullName evidence="26">p-selectin</fullName>
    </recommendedName>
</protein>
<dbReference type="PROSITE" id="PS00615">
    <property type="entry name" value="C_TYPE_LECTIN_1"/>
    <property type="match status" value="1"/>
</dbReference>
<dbReference type="InterPro" id="IPR002396">
    <property type="entry name" value="Selectin_superfamily"/>
</dbReference>
<keyword evidence="8 20" id="KW-0732">Signal</keyword>
<dbReference type="Gene3D" id="3.10.100.10">
    <property type="entry name" value="Mannose-Binding Protein A, subunit A"/>
    <property type="match status" value="1"/>
</dbReference>
<feature type="disulfide bond" evidence="18">
    <location>
        <begin position="734"/>
        <end position="761"/>
    </location>
</feature>
<evidence type="ECO:0000256" key="17">
    <source>
        <dbReference type="PROSITE-ProRule" id="PRU00076"/>
    </source>
</evidence>
<dbReference type="SMART" id="SM00032">
    <property type="entry name" value="CCP"/>
    <property type="match status" value="11"/>
</dbReference>
<evidence type="ECO:0000256" key="8">
    <source>
        <dbReference type="ARBA" id="ARBA00022729"/>
    </source>
</evidence>
<evidence type="ECO:0000256" key="10">
    <source>
        <dbReference type="ARBA" id="ARBA00022737"/>
    </source>
</evidence>
<dbReference type="InterPro" id="IPR018378">
    <property type="entry name" value="C-type_lectin_CS"/>
</dbReference>
<dbReference type="PROSITE" id="PS50923">
    <property type="entry name" value="SUSHI"/>
    <property type="match status" value="11"/>
</dbReference>
<dbReference type="Gene3D" id="2.10.70.10">
    <property type="entry name" value="Complement Module, domain 1"/>
    <property type="match status" value="11"/>
</dbReference>
<keyword evidence="14 19" id="KW-0472">Membrane</keyword>
<keyword evidence="15 17" id="KW-1015">Disulfide bond</keyword>
<keyword evidence="6 19" id="KW-0812">Transmembrane</keyword>
<feature type="disulfide bond" evidence="18">
    <location>
        <begin position="350"/>
        <end position="377"/>
    </location>
</feature>
<dbReference type="PRINTS" id="PR00343">
    <property type="entry name" value="SELECTIN"/>
</dbReference>
<dbReference type="Pfam" id="PF00059">
    <property type="entry name" value="Lectin_C"/>
    <property type="match status" value="1"/>
</dbReference>
<dbReference type="PANTHER" id="PTHR46393:SF7">
    <property type="entry name" value="COMPLEMENT C2"/>
    <property type="match status" value="1"/>
</dbReference>
<gene>
    <name evidence="24" type="ORF">G5714_019772</name>
</gene>
<keyword evidence="4 17" id="KW-0245">EGF-like domain</keyword>
<evidence type="ECO:0000256" key="19">
    <source>
        <dbReference type="SAM" id="Phobius"/>
    </source>
</evidence>
<feature type="domain" description="Sushi" evidence="23">
    <location>
        <begin position="380"/>
        <end position="443"/>
    </location>
</feature>
<organism evidence="24 25">
    <name type="scientific">Onychostoma macrolepis</name>
    <dbReference type="NCBI Taxonomy" id="369639"/>
    <lineage>
        <taxon>Eukaryota</taxon>
        <taxon>Metazoa</taxon>
        <taxon>Chordata</taxon>
        <taxon>Craniata</taxon>
        <taxon>Vertebrata</taxon>
        <taxon>Euteleostomi</taxon>
        <taxon>Actinopterygii</taxon>
        <taxon>Neopterygii</taxon>
        <taxon>Teleostei</taxon>
        <taxon>Ostariophysi</taxon>
        <taxon>Cypriniformes</taxon>
        <taxon>Cyprinidae</taxon>
        <taxon>Acrossocheilinae</taxon>
        <taxon>Onychostoma</taxon>
    </lineage>
</organism>
<evidence type="ECO:0000256" key="2">
    <source>
        <dbReference type="ARBA" id="ARBA00007360"/>
    </source>
</evidence>
<feature type="domain" description="Sushi" evidence="23">
    <location>
        <begin position="252"/>
        <end position="315"/>
    </location>
</feature>
<dbReference type="GO" id="GO:0046872">
    <property type="term" value="F:metal ion binding"/>
    <property type="evidence" value="ECO:0007669"/>
    <property type="project" value="UniProtKB-KW"/>
</dbReference>
<feature type="domain" description="Sushi" evidence="23">
    <location>
        <begin position="188"/>
        <end position="251"/>
    </location>
</feature>
<evidence type="ECO:0000256" key="16">
    <source>
        <dbReference type="ARBA" id="ARBA00023180"/>
    </source>
</evidence>
<sequence length="951" mass="105971">MGILNKVPLQFLASLLLISSVLNLWRGTEGWSYHSSSFTMDWKSARNWCRQHYTDMVAIQNKEEIYHLNSIFPKVSGYYWIGIRKINESWTWVGTNKTLTKEAENWADKEPNNGGNNEDCVEIYIKREKDEGKWNDESCLKKKTALCYTASCKDDSCVSGQGECVETINSHKCSCFGGFYGKRCEHVVKCKPEDVTSPEHASVQCTHPYGIFSYDSQCEYSCEEGYELKGSSTTRCTSTTEWSSKPPTCELVQCPELIKPQKGQMQCQNPIGIFSYQSTCEFMCEEGYTLRDSSSSTLFCGATGHWNDSQPSCEIVKCKPEDVTSPDHASVQCTHPYGIFSYDSQCEYSCEEGYELKGSSTTRCTSTTEWSSKPPTCELVQCPELIKPQKGQMQCQNPIGIFSYQSTCEFMCEEGYTLRDSSSSTLFCGATGHWNDSQPTCEIVKCKPEDVTSPDHASVQCTHPYGIFSYDSQCEYSCEEGYELKGSSTTRCTSTTEWSSKPPTCELVQCPELIKPQKGQMQCQNPIGIFSYQSTCEFMCEEGYTLRDSSSSTLFCGATGHWNDSQPSCEIVKCKPEDVTSPDHANVQCTHPYGNFSYDSQCEYSCEEGYELKGSSTTRCTSTTEWSSKPPTCELVQCPELIKPQKGQMQCQNPIGIFSYQSTCEFMCEEGYTLRDSSSSTLFCGATGHWNDSQPSCEIVKCKPEDVTSPDHANVQCAHPYGNFSYDSQCEYSCEEGYELKGSSTTRCTSTTEWSSKPPTCELIHCPALGGPVNGALRCTSSFNYGSKCSFSCAEGFHLQGASEISCTKAAKWSQEPPRCEAVLCPKLSEPINGHMNCSSEEPTFDTFCIFSCHEGHQLEDYSNEILMCYYNGSWSGEVAVCQAHPDPSESLFKATEVTLGVSGAISVSGLGLALWILKRLRRKASNFDLNSTLDIEDPPQFYKNSVDSLI</sequence>
<evidence type="ECO:0000256" key="14">
    <source>
        <dbReference type="ARBA" id="ARBA00023136"/>
    </source>
</evidence>
<evidence type="ECO:0000259" key="22">
    <source>
        <dbReference type="PROSITE" id="PS50041"/>
    </source>
</evidence>
<evidence type="ECO:0000256" key="18">
    <source>
        <dbReference type="PROSITE-ProRule" id="PRU00302"/>
    </source>
</evidence>
<evidence type="ECO:0000256" key="11">
    <source>
        <dbReference type="ARBA" id="ARBA00022837"/>
    </source>
</evidence>
<keyword evidence="5 18" id="KW-0768">Sushi</keyword>
<feature type="signal peptide" evidence="20">
    <location>
        <begin position="1"/>
        <end position="30"/>
    </location>
</feature>
<feature type="domain" description="C-type lectin" evidence="22">
    <location>
        <begin position="28"/>
        <end position="148"/>
    </location>
</feature>
<evidence type="ECO:0000256" key="3">
    <source>
        <dbReference type="ARBA" id="ARBA00022475"/>
    </source>
</evidence>
<dbReference type="InterPro" id="IPR016186">
    <property type="entry name" value="C-type_lectin-like/link_sf"/>
</dbReference>
<feature type="domain" description="Sushi" evidence="23">
    <location>
        <begin position="636"/>
        <end position="699"/>
    </location>
</feature>
<evidence type="ECO:0000256" key="9">
    <source>
        <dbReference type="ARBA" id="ARBA00022734"/>
    </source>
</evidence>
<comment type="similarity">
    <text evidence="2">Belongs to the selectin/LECAM family.</text>
</comment>
<dbReference type="PROSITE" id="PS50026">
    <property type="entry name" value="EGF_3"/>
    <property type="match status" value="1"/>
</dbReference>
<feature type="domain" description="Sushi" evidence="23">
    <location>
        <begin position="444"/>
        <end position="507"/>
    </location>
</feature>
<dbReference type="InterPro" id="IPR001304">
    <property type="entry name" value="C-type_lectin-like"/>
</dbReference>
<dbReference type="SUPFAM" id="SSF57535">
    <property type="entry name" value="Complement control module/SCR domain"/>
    <property type="match status" value="11"/>
</dbReference>
<feature type="disulfide bond" evidence="18">
    <location>
        <begin position="606"/>
        <end position="633"/>
    </location>
</feature>
<feature type="disulfide bond" evidence="17">
    <location>
        <begin position="175"/>
        <end position="184"/>
    </location>
</feature>
<evidence type="ECO:0000256" key="12">
    <source>
        <dbReference type="ARBA" id="ARBA00022889"/>
    </source>
</evidence>
<reference evidence="24 25" key="1">
    <citation type="submission" date="2020-04" db="EMBL/GenBank/DDBJ databases">
        <title>Chromosome-level genome assembly of a cyprinid fish Onychostoma macrolepis by integration of Nanopore Sequencing, Bionano and Hi-C technology.</title>
        <authorList>
            <person name="Wang D."/>
        </authorList>
    </citation>
    <scope>NUCLEOTIDE SEQUENCE [LARGE SCALE GENOMIC DNA]</scope>
    <source>
        <strain evidence="24">SWU-2019</strain>
        <tissue evidence="24">Muscle</tissue>
    </source>
</reference>
<dbReference type="InterPro" id="IPR000436">
    <property type="entry name" value="Sushi_SCR_CCP_dom"/>
</dbReference>
<feature type="domain" description="Sushi" evidence="23">
    <location>
        <begin position="316"/>
        <end position="379"/>
    </location>
</feature>
<dbReference type="CDD" id="cd03592">
    <property type="entry name" value="CLECT_selectins_like"/>
    <property type="match status" value="1"/>
</dbReference>
<proteinExistence type="inferred from homology"/>
<evidence type="ECO:0000256" key="6">
    <source>
        <dbReference type="ARBA" id="ARBA00022692"/>
    </source>
</evidence>
<dbReference type="PANTHER" id="PTHR46393">
    <property type="entry name" value="SUSHI DOMAIN-CONTAINING PROTEIN"/>
    <property type="match status" value="1"/>
</dbReference>
<keyword evidence="10" id="KW-0677">Repeat</keyword>
<keyword evidence="25" id="KW-1185">Reference proteome</keyword>
<dbReference type="CDD" id="cd00033">
    <property type="entry name" value="CCP"/>
    <property type="match status" value="11"/>
</dbReference>
<keyword evidence="3" id="KW-1003">Cell membrane</keyword>
<dbReference type="EMBL" id="JAAMOB010000020">
    <property type="protein sequence ID" value="KAF4099646.1"/>
    <property type="molecule type" value="Genomic_DNA"/>
</dbReference>
<dbReference type="InterPro" id="IPR035976">
    <property type="entry name" value="Sushi/SCR/CCP_sf"/>
</dbReference>
<evidence type="ECO:0000256" key="7">
    <source>
        <dbReference type="ARBA" id="ARBA00022723"/>
    </source>
</evidence>
<feature type="disulfide bond" evidence="18">
    <location>
        <begin position="222"/>
        <end position="249"/>
    </location>
</feature>
<evidence type="ECO:0000313" key="24">
    <source>
        <dbReference type="EMBL" id="KAF4099646.1"/>
    </source>
</evidence>
<dbReference type="InterPro" id="IPR000742">
    <property type="entry name" value="EGF"/>
</dbReference>
<comment type="caution">
    <text evidence="17">Lacks conserved residue(s) required for the propagation of feature annotation.</text>
</comment>
<comment type="caution">
    <text evidence="24">The sequence shown here is derived from an EMBL/GenBank/DDBJ whole genome shotgun (WGS) entry which is preliminary data.</text>
</comment>
<dbReference type="Pfam" id="PF00084">
    <property type="entry name" value="Sushi"/>
    <property type="match status" value="11"/>
</dbReference>
<dbReference type="SMART" id="SM00034">
    <property type="entry name" value="CLECT"/>
    <property type="match status" value="1"/>
</dbReference>
<dbReference type="FunFam" id="2.10.70.10:FF:000001">
    <property type="entry name" value="Selectin P"/>
    <property type="match status" value="9"/>
</dbReference>
<feature type="domain" description="Sushi" evidence="23">
    <location>
        <begin position="700"/>
        <end position="763"/>
    </location>
</feature>
<feature type="domain" description="EGF-like" evidence="21">
    <location>
        <begin position="148"/>
        <end position="185"/>
    </location>
</feature>
<name>A0A7J6BXD5_9TELE</name>
<dbReference type="Proteomes" id="UP000579812">
    <property type="component" value="Unassembled WGS sequence"/>
</dbReference>
<dbReference type="AlphaFoldDB" id="A0A7J6BXD5"/>
<keyword evidence="16" id="KW-0325">Glycoprotein</keyword>
<dbReference type="PROSITE" id="PS00022">
    <property type="entry name" value="EGF_1"/>
    <property type="match status" value="1"/>
</dbReference>
<accession>A0A7J6BXD5</accession>
<evidence type="ECO:0000256" key="13">
    <source>
        <dbReference type="ARBA" id="ARBA00022989"/>
    </source>
</evidence>
<evidence type="ECO:0008006" key="26">
    <source>
        <dbReference type="Google" id="ProtNLM"/>
    </source>
</evidence>
<dbReference type="InterPro" id="IPR016187">
    <property type="entry name" value="CTDL_fold"/>
</dbReference>
<feature type="domain" description="Sushi" evidence="23">
    <location>
        <begin position="823"/>
        <end position="884"/>
    </location>
</feature>
<feature type="domain" description="Sushi" evidence="23">
    <location>
        <begin position="764"/>
        <end position="822"/>
    </location>
</feature>
<dbReference type="FunFam" id="3.10.100.10:FF:000007">
    <property type="entry name" value="L-selectin"/>
    <property type="match status" value="1"/>
</dbReference>
<keyword evidence="11" id="KW-0106">Calcium</keyword>
<evidence type="ECO:0000259" key="23">
    <source>
        <dbReference type="PROSITE" id="PS50923"/>
    </source>
</evidence>
<dbReference type="InterPro" id="IPR033991">
    <property type="entry name" value="Selectin_CTLD"/>
</dbReference>
<feature type="disulfide bond" evidence="18">
    <location>
        <begin position="478"/>
        <end position="505"/>
    </location>
</feature>
<keyword evidence="9" id="KW-0430">Lectin</keyword>
<evidence type="ECO:0000259" key="21">
    <source>
        <dbReference type="PROSITE" id="PS50026"/>
    </source>
</evidence>
<keyword evidence="12" id="KW-0130">Cell adhesion</keyword>
<feature type="chain" id="PRO_5029684321" description="p-selectin" evidence="20">
    <location>
        <begin position="31"/>
        <end position="951"/>
    </location>
</feature>